<dbReference type="Pfam" id="PF20610">
    <property type="entry name" value="TED_2"/>
    <property type="match status" value="1"/>
</dbReference>
<feature type="domain" description="T-Q ester bond containing" evidence="3">
    <location>
        <begin position="319"/>
        <end position="437"/>
    </location>
</feature>
<gene>
    <name evidence="5" type="ORF">EV211_12314</name>
</gene>
<dbReference type="RefSeq" id="WP_133528700.1">
    <property type="nucleotide sequence ID" value="NZ_SNXO01000023.1"/>
</dbReference>
<feature type="domain" description="T-Q ester bond containing" evidence="3">
    <location>
        <begin position="681"/>
        <end position="800"/>
    </location>
</feature>
<dbReference type="NCBIfam" id="TIGR01167">
    <property type="entry name" value="LPXTG_anchor"/>
    <property type="match status" value="1"/>
</dbReference>
<feature type="domain" description="Thioester" evidence="4">
    <location>
        <begin position="53"/>
        <end position="158"/>
    </location>
</feature>
<keyword evidence="2" id="KW-0732">Signal</keyword>
<organism evidence="5 6">
    <name type="scientific">Aminicella lysinilytica</name>
    <dbReference type="NCBI Taxonomy" id="433323"/>
    <lineage>
        <taxon>Bacteria</taxon>
        <taxon>Bacillati</taxon>
        <taxon>Bacillota</taxon>
        <taxon>Clostridia</taxon>
        <taxon>Peptostreptococcales</taxon>
        <taxon>Anaerovoracaceae</taxon>
        <taxon>Aminicella</taxon>
    </lineage>
</organism>
<dbReference type="Proteomes" id="UP000295500">
    <property type="component" value="Unassembled WGS sequence"/>
</dbReference>
<feature type="transmembrane region" description="Helical" evidence="1">
    <location>
        <begin position="822"/>
        <end position="840"/>
    </location>
</feature>
<keyword evidence="1" id="KW-0472">Membrane</keyword>
<name>A0A4R6Q1Q7_9FIRM</name>
<evidence type="ECO:0000313" key="6">
    <source>
        <dbReference type="Proteomes" id="UP000295500"/>
    </source>
</evidence>
<accession>A0A4R6Q1Q7</accession>
<dbReference type="Pfam" id="PF18202">
    <property type="entry name" value="TQ"/>
    <property type="match status" value="4"/>
</dbReference>
<proteinExistence type="predicted"/>
<feature type="domain" description="T-Q ester bond containing" evidence="3">
    <location>
        <begin position="439"/>
        <end position="558"/>
    </location>
</feature>
<keyword evidence="1" id="KW-0812">Transmembrane</keyword>
<dbReference type="EMBL" id="SNXO01000023">
    <property type="protein sequence ID" value="TDP53699.1"/>
    <property type="molecule type" value="Genomic_DNA"/>
</dbReference>
<dbReference type="Gene3D" id="2.60.40.3930">
    <property type="match status" value="4"/>
</dbReference>
<evidence type="ECO:0000256" key="1">
    <source>
        <dbReference type="SAM" id="Phobius"/>
    </source>
</evidence>
<sequence>MKLTRKRCFAVLMAMLITIAYMPVAMIAGTDKAYASSNTISVKLDKGGTLHSYGGSGLAYHYTVTVNGKTKQAYCLQPNEVPPDEGSRKAAAMSDSSKVSKTMYYCYGYPGQKKLASWLKSHGHSSHASGIEFYLLSHVLLSYQYDSSTAFVGWSGGVASGKISESYQSMVKSAAAYVNSLADPAGFDSAISCSSTSGSTASASWTEDGEFRSDDIKLKGHEDNYVDYKVPSGMKLTMDGKTYAAGESVEIDCGQTFYLTTSDFARANTTYSSGAMSGHLQDYTAYKITDSGSQNMAFFAVDKADTASFSVKFGKVDIGLGTKAQDSHTLSPQGTTYADSKFTDTVSYTKAAPGKAYTVKGTLMDKATGSAIMVNGKAVTAEKTFTAEKPSGEVTLEYDVDASTLKGKTTVVFEDLYYGDLKLASHADLTDEGQTIYYPEIKTTAKDIKTEDHQGVTGEDTVIVDTVSYSNLIKGKTYTVKGVLMDKDTGKAITIDGKEVRAEKTFTAESTSGSVTMKFIFDSKALKGKTTVVFEDLYMGDVNVTTHSDITDEGQSIHYPEIKTTATDQQTKDNQGAIGAETTITDAVSYSNLIAGKTYTVKGVLMDKETKEPLKVDGKIVTAEKTFTAESESGTVDIDFTFDSTGLEGKSVVVFEKLWYEGIRVTMHADITDEGQTIHYPEIHTTAKDGKTGTHRGTLEKTAVITDTVSYSNLIPGKEYTVRGTLMDKDTGKALKVNGKTVTSEKTFTAESASGTVELRFAFDSRKLEGKTVVVFEDLYHQGVKVTAHADIKDGGQSVTYPKPIAKVLHSDIPDTGDHNELWILALILAASCAAVVVLARRKKTGGEQESEDKEE</sequence>
<evidence type="ECO:0000259" key="3">
    <source>
        <dbReference type="Pfam" id="PF18202"/>
    </source>
</evidence>
<evidence type="ECO:0000256" key="2">
    <source>
        <dbReference type="SAM" id="SignalP"/>
    </source>
</evidence>
<dbReference type="NCBIfam" id="NF033903">
    <property type="entry name" value="VaFE_rpt"/>
    <property type="match status" value="4"/>
</dbReference>
<dbReference type="AlphaFoldDB" id="A0A4R6Q1Q7"/>
<dbReference type="InterPro" id="IPR046751">
    <property type="entry name" value="TED_2"/>
</dbReference>
<keyword evidence="6" id="KW-1185">Reference proteome</keyword>
<protein>
    <submittedName>
        <fullName evidence="5">LPXTG-motif cell wall-anchored protein</fullName>
    </submittedName>
</protein>
<comment type="caution">
    <text evidence="5">The sequence shown here is derived from an EMBL/GenBank/DDBJ whole genome shotgun (WGS) entry which is preliminary data.</text>
</comment>
<feature type="signal peptide" evidence="2">
    <location>
        <begin position="1"/>
        <end position="27"/>
    </location>
</feature>
<evidence type="ECO:0000259" key="4">
    <source>
        <dbReference type="Pfam" id="PF20610"/>
    </source>
</evidence>
<feature type="chain" id="PRO_5020558762" evidence="2">
    <location>
        <begin position="28"/>
        <end position="856"/>
    </location>
</feature>
<feature type="domain" description="T-Q ester bond containing" evidence="3">
    <location>
        <begin position="560"/>
        <end position="679"/>
    </location>
</feature>
<reference evidence="5 6" key="1">
    <citation type="submission" date="2019-03" db="EMBL/GenBank/DDBJ databases">
        <title>Genomic Encyclopedia of Type Strains, Phase IV (KMG-IV): sequencing the most valuable type-strain genomes for metagenomic binning, comparative biology and taxonomic classification.</title>
        <authorList>
            <person name="Goeker M."/>
        </authorList>
    </citation>
    <scope>NUCLEOTIDE SEQUENCE [LARGE SCALE GENOMIC DNA]</scope>
    <source>
        <strain evidence="5 6">DSM 28287</strain>
    </source>
</reference>
<dbReference type="OrthoDB" id="2295014at2"/>
<keyword evidence="1" id="KW-1133">Transmembrane helix</keyword>
<dbReference type="InterPro" id="IPR041100">
    <property type="entry name" value="TQ"/>
</dbReference>
<evidence type="ECO:0000313" key="5">
    <source>
        <dbReference type="EMBL" id="TDP53699.1"/>
    </source>
</evidence>